<organism evidence="8">
    <name type="scientific">freshwater metagenome</name>
    <dbReference type="NCBI Taxonomy" id="449393"/>
    <lineage>
        <taxon>unclassified sequences</taxon>
        <taxon>metagenomes</taxon>
        <taxon>ecological metagenomes</taxon>
    </lineage>
</organism>
<evidence type="ECO:0000256" key="2">
    <source>
        <dbReference type="ARBA" id="ARBA00005583"/>
    </source>
</evidence>
<protein>
    <submittedName>
        <fullName evidence="8">Unannotated protein</fullName>
    </submittedName>
</protein>
<dbReference type="PROSITE" id="PS01348">
    <property type="entry name" value="MRAY_2"/>
    <property type="match status" value="1"/>
</dbReference>
<reference evidence="8" key="1">
    <citation type="submission" date="2020-05" db="EMBL/GenBank/DDBJ databases">
        <authorList>
            <person name="Chiriac C."/>
            <person name="Salcher M."/>
            <person name="Ghai R."/>
            <person name="Kavagutti S V."/>
        </authorList>
    </citation>
    <scope>NUCLEOTIDE SEQUENCE</scope>
</reference>
<dbReference type="CDD" id="cd06852">
    <property type="entry name" value="GT_MraY"/>
    <property type="match status" value="1"/>
</dbReference>
<comment type="similarity">
    <text evidence="2">Belongs to the glycosyltransferase 4 family. MraY subfamily.</text>
</comment>
<evidence type="ECO:0000256" key="6">
    <source>
        <dbReference type="ARBA" id="ARBA00023136"/>
    </source>
</evidence>
<dbReference type="GO" id="GO:0071555">
    <property type="term" value="P:cell wall organization"/>
    <property type="evidence" value="ECO:0007669"/>
    <property type="project" value="TreeGrafter"/>
</dbReference>
<gene>
    <name evidence="8" type="ORF">UFOPK2786_00044</name>
</gene>
<dbReference type="GO" id="GO:0044038">
    <property type="term" value="P:cell wall macromolecule biosynthetic process"/>
    <property type="evidence" value="ECO:0007669"/>
    <property type="project" value="TreeGrafter"/>
</dbReference>
<evidence type="ECO:0000313" key="8">
    <source>
        <dbReference type="EMBL" id="CAB4728746.1"/>
    </source>
</evidence>
<keyword evidence="5 7" id="KW-1133">Transmembrane helix</keyword>
<feature type="transmembrane region" description="Helical" evidence="7">
    <location>
        <begin position="6"/>
        <end position="27"/>
    </location>
</feature>
<feature type="transmembrane region" description="Helical" evidence="7">
    <location>
        <begin position="120"/>
        <end position="137"/>
    </location>
</feature>
<feature type="transmembrane region" description="Helical" evidence="7">
    <location>
        <begin position="330"/>
        <end position="351"/>
    </location>
</feature>
<feature type="transmembrane region" description="Helical" evidence="7">
    <location>
        <begin position="57"/>
        <end position="77"/>
    </location>
</feature>
<accession>A0A6J6S1R2</accession>
<keyword evidence="4 7" id="KW-0812">Transmembrane</keyword>
<comment type="subcellular location">
    <subcellularLocation>
        <location evidence="1">Membrane</location>
        <topology evidence="1">Multi-pass membrane protein</topology>
    </subcellularLocation>
</comment>
<feature type="transmembrane region" description="Helical" evidence="7">
    <location>
        <begin position="229"/>
        <end position="248"/>
    </location>
</feature>
<dbReference type="GO" id="GO:0005886">
    <property type="term" value="C:plasma membrane"/>
    <property type="evidence" value="ECO:0007669"/>
    <property type="project" value="TreeGrafter"/>
</dbReference>
<dbReference type="NCBIfam" id="TIGR00445">
    <property type="entry name" value="mraY"/>
    <property type="match status" value="1"/>
</dbReference>
<keyword evidence="6 7" id="KW-0472">Membrane</keyword>
<feature type="transmembrane region" description="Helical" evidence="7">
    <location>
        <begin position="255"/>
        <end position="275"/>
    </location>
</feature>
<dbReference type="PROSITE" id="PS01347">
    <property type="entry name" value="MRAY_1"/>
    <property type="match status" value="1"/>
</dbReference>
<evidence type="ECO:0000256" key="7">
    <source>
        <dbReference type="SAM" id="Phobius"/>
    </source>
</evidence>
<dbReference type="Pfam" id="PF10555">
    <property type="entry name" value="MraY_sig1"/>
    <property type="match status" value="1"/>
</dbReference>
<dbReference type="PANTHER" id="PTHR22926">
    <property type="entry name" value="PHOSPHO-N-ACETYLMURAMOYL-PENTAPEPTIDE-TRANSFERASE"/>
    <property type="match status" value="1"/>
</dbReference>
<dbReference type="InterPro" id="IPR018480">
    <property type="entry name" value="PNAcMuramoyl-5peptid_Trfase_CS"/>
</dbReference>
<evidence type="ECO:0000256" key="5">
    <source>
        <dbReference type="ARBA" id="ARBA00022989"/>
    </source>
</evidence>
<dbReference type="PANTHER" id="PTHR22926:SF5">
    <property type="entry name" value="PHOSPHO-N-ACETYLMURAMOYL-PENTAPEPTIDE-TRANSFERASE HOMOLOG"/>
    <property type="match status" value="1"/>
</dbReference>
<proteinExistence type="inferred from homology"/>
<dbReference type="GO" id="GO:0008963">
    <property type="term" value="F:phospho-N-acetylmuramoyl-pentapeptide-transferase activity"/>
    <property type="evidence" value="ECO:0007669"/>
    <property type="project" value="InterPro"/>
</dbReference>
<dbReference type="EMBL" id="CAEZYW010000003">
    <property type="protein sequence ID" value="CAB4728746.1"/>
    <property type="molecule type" value="Genomic_DNA"/>
</dbReference>
<feature type="transmembrane region" description="Helical" evidence="7">
    <location>
        <begin position="157"/>
        <end position="176"/>
    </location>
</feature>
<sequence>MRLVVLAAAIATIVSLIGTPLLIKILARHGYAQAIRVSVEGELYPAHEGKRGTPSMGGAAIIVAVVAGYAITHLIIWRPMTPSGLLVIFLMVGLGLVGLADDYLKIFKQRSTGLRARTKLIGQAVVALAFAWLSLHFTDGGPSPASMAISFVRDTSIVLPLGLFLLWVWFLVTATTNGVNLTDGLDGLAIGASIMTFVSYVLICIWQYGQNCSFIDVDPATCYGTVNPLDLAVVAAAVAGASFGFLWWNTAPARIFMGDTGSLALGGGIAGLAILSRTELLLPMLAGLFLITSLSVIGQVGSFKLTGRRILRMAPLHHHFEMLGWPEIQIVVRFWIIQGLCIGAGLTVFYAEWVRA</sequence>
<name>A0A6J6S1R2_9ZZZZ</name>
<feature type="transmembrane region" description="Helical" evidence="7">
    <location>
        <begin position="83"/>
        <end position="100"/>
    </location>
</feature>
<dbReference type="Pfam" id="PF00953">
    <property type="entry name" value="Glycos_transf_4"/>
    <property type="match status" value="1"/>
</dbReference>
<dbReference type="InterPro" id="IPR000715">
    <property type="entry name" value="Glycosyl_transferase_4"/>
</dbReference>
<dbReference type="InterPro" id="IPR003524">
    <property type="entry name" value="PNAcMuramoyl-5peptid_Trfase"/>
</dbReference>
<evidence type="ECO:0000256" key="1">
    <source>
        <dbReference type="ARBA" id="ARBA00004141"/>
    </source>
</evidence>
<feature type="transmembrane region" description="Helical" evidence="7">
    <location>
        <begin position="188"/>
        <end position="209"/>
    </location>
</feature>
<evidence type="ECO:0000256" key="4">
    <source>
        <dbReference type="ARBA" id="ARBA00022692"/>
    </source>
</evidence>
<keyword evidence="3" id="KW-0808">Transferase</keyword>
<feature type="transmembrane region" description="Helical" evidence="7">
    <location>
        <begin position="281"/>
        <end position="303"/>
    </location>
</feature>
<evidence type="ECO:0000256" key="3">
    <source>
        <dbReference type="ARBA" id="ARBA00022679"/>
    </source>
</evidence>
<dbReference type="HAMAP" id="MF_00038">
    <property type="entry name" value="MraY"/>
    <property type="match status" value="1"/>
</dbReference>
<dbReference type="AlphaFoldDB" id="A0A6J6S1R2"/>